<evidence type="ECO:0000313" key="2">
    <source>
        <dbReference type="Proteomes" id="UP000789901"/>
    </source>
</evidence>
<evidence type="ECO:0000313" key="1">
    <source>
        <dbReference type="EMBL" id="CAG8816706.1"/>
    </source>
</evidence>
<dbReference type="Proteomes" id="UP000789901">
    <property type="component" value="Unassembled WGS sequence"/>
</dbReference>
<organism evidence="1 2">
    <name type="scientific">Gigaspora margarita</name>
    <dbReference type="NCBI Taxonomy" id="4874"/>
    <lineage>
        <taxon>Eukaryota</taxon>
        <taxon>Fungi</taxon>
        <taxon>Fungi incertae sedis</taxon>
        <taxon>Mucoromycota</taxon>
        <taxon>Glomeromycotina</taxon>
        <taxon>Glomeromycetes</taxon>
        <taxon>Diversisporales</taxon>
        <taxon>Gigasporaceae</taxon>
        <taxon>Gigaspora</taxon>
    </lineage>
</organism>
<name>A0ABN7W6V8_GIGMA</name>
<protein>
    <submittedName>
        <fullName evidence="1">45018_t:CDS:1</fullName>
    </submittedName>
</protein>
<reference evidence="1 2" key="1">
    <citation type="submission" date="2021-06" db="EMBL/GenBank/DDBJ databases">
        <authorList>
            <person name="Kallberg Y."/>
            <person name="Tangrot J."/>
            <person name="Rosling A."/>
        </authorList>
    </citation>
    <scope>NUCLEOTIDE SEQUENCE [LARGE SCALE GENOMIC DNA]</scope>
    <source>
        <strain evidence="1 2">120-4 pot B 10/14</strain>
    </source>
</reference>
<proteinExistence type="predicted"/>
<accession>A0ABN7W6V8</accession>
<keyword evidence="2" id="KW-1185">Reference proteome</keyword>
<gene>
    <name evidence="1" type="ORF">GMARGA_LOCUS26615</name>
</gene>
<dbReference type="EMBL" id="CAJVQB010031299">
    <property type="protein sequence ID" value="CAG8816706.1"/>
    <property type="molecule type" value="Genomic_DNA"/>
</dbReference>
<comment type="caution">
    <text evidence="1">The sequence shown here is derived from an EMBL/GenBank/DDBJ whole genome shotgun (WGS) entry which is preliminary data.</text>
</comment>
<sequence length="81" mass="9768">EVQEILTQNNSLKKKSYQSIRAKYEIEKWFKSRNLKIKVTYRGVCGLKLCFNKDGFMAYTDFTRIMDDKFLNINNDRKIMF</sequence>
<feature type="non-terminal residue" evidence="1">
    <location>
        <position position="1"/>
    </location>
</feature>